<organism evidence="2">
    <name type="scientific">uncultured Thermomicrobiales bacterium</name>
    <dbReference type="NCBI Taxonomy" id="1645740"/>
    <lineage>
        <taxon>Bacteria</taxon>
        <taxon>Pseudomonadati</taxon>
        <taxon>Thermomicrobiota</taxon>
        <taxon>Thermomicrobia</taxon>
        <taxon>Thermomicrobiales</taxon>
        <taxon>environmental samples</taxon>
    </lineage>
</organism>
<accession>A0A6J4VFI4</accession>
<gene>
    <name evidence="2" type="ORF">AVDCRST_MAG49-4153</name>
</gene>
<evidence type="ECO:0000256" key="1">
    <source>
        <dbReference type="SAM" id="MobiDB-lite"/>
    </source>
</evidence>
<feature type="non-terminal residue" evidence="2">
    <location>
        <position position="1"/>
    </location>
</feature>
<feature type="non-terminal residue" evidence="2">
    <location>
        <position position="111"/>
    </location>
</feature>
<proteinExistence type="predicted"/>
<name>A0A6J4VFI4_9BACT</name>
<sequence length="111" mass="11591">AAPWPRDRPVAVGPPRRGPGRRSVPPGRARFETAPGASPHLGRLPPPAGGGMLGAGLRPPGRRRTPVRGRARRGPRSAPRPITADPERPGPRGAPPSSRTGDVRHGRPAAM</sequence>
<feature type="region of interest" description="Disordered" evidence="1">
    <location>
        <begin position="1"/>
        <end position="111"/>
    </location>
</feature>
<evidence type="ECO:0000313" key="2">
    <source>
        <dbReference type="EMBL" id="CAA9575753.1"/>
    </source>
</evidence>
<feature type="compositionally biased region" description="Low complexity" evidence="1">
    <location>
        <begin position="10"/>
        <end position="28"/>
    </location>
</feature>
<protein>
    <submittedName>
        <fullName evidence="2">Uncharacterized protein</fullName>
    </submittedName>
</protein>
<reference evidence="2" key="1">
    <citation type="submission" date="2020-02" db="EMBL/GenBank/DDBJ databases">
        <authorList>
            <person name="Meier V. D."/>
        </authorList>
    </citation>
    <scope>NUCLEOTIDE SEQUENCE</scope>
    <source>
        <strain evidence="2">AVDCRST_MAG49</strain>
    </source>
</reference>
<dbReference type="AlphaFoldDB" id="A0A6J4VFI4"/>
<dbReference type="EMBL" id="CADCWG010000302">
    <property type="protein sequence ID" value="CAA9575753.1"/>
    <property type="molecule type" value="Genomic_DNA"/>
</dbReference>
<feature type="compositionally biased region" description="Basic residues" evidence="1">
    <location>
        <begin position="60"/>
        <end position="75"/>
    </location>
</feature>